<keyword evidence="2" id="KW-0548">Nucleotidyltransferase</keyword>
<dbReference type="SUPFAM" id="SSF53098">
    <property type="entry name" value="Ribonuclease H-like"/>
    <property type="match status" value="1"/>
</dbReference>
<evidence type="ECO:0000256" key="1">
    <source>
        <dbReference type="ARBA" id="ARBA00022679"/>
    </source>
</evidence>
<evidence type="ECO:0000256" key="4">
    <source>
        <dbReference type="ARBA" id="ARBA00022759"/>
    </source>
</evidence>
<dbReference type="PROSITE" id="PS50994">
    <property type="entry name" value="INTEGRASE"/>
    <property type="match status" value="1"/>
</dbReference>
<dbReference type="Pfam" id="PF17919">
    <property type="entry name" value="RT_RNaseH_2"/>
    <property type="match status" value="1"/>
</dbReference>
<dbReference type="InterPro" id="IPR041577">
    <property type="entry name" value="RT_RNaseH_2"/>
</dbReference>
<feature type="domain" description="Integrase catalytic" evidence="7">
    <location>
        <begin position="325"/>
        <end position="484"/>
    </location>
</feature>
<evidence type="ECO:0000256" key="2">
    <source>
        <dbReference type="ARBA" id="ARBA00022695"/>
    </source>
</evidence>
<evidence type="ECO:0000256" key="3">
    <source>
        <dbReference type="ARBA" id="ARBA00022722"/>
    </source>
</evidence>
<sequence length="577" mass="65757">MFFHQPSVHFLGYIIDRHGVCMDEGKVDAVISWPAPKSIKELQRFLGFAIFFRRFIKGYSQITSSLTNLLKGHPKALIWTSEASTAFQTLKQAFTQAPLLTHPDPDLPFVVDVAARLHPCAYFSRKLSPAETNYDIGNRELLAIKLALEEWRHWLEGAAHSFHVFMDHKNLQYLRDAKLLCPHQARWALFFTRFHFSISYRPGSKNVRADALSRLSEPEEMSETPSNIIPAHLIVSPIEWTSPPAVTTPEPRALPGCPPGHQFIPQTQRVDLIHSTHVSLGTGHPGANNTLSLLDVRRYVRGCKECAMSKSSRHLPTGKFHPLPIPNRPWSHLGVDFMTDLPSSDGNTCILVIVDCFSKFCRLLPLKGLPTAMETSKCLFNHVFRYYGIPEDIVSDRGPQFISRVWKSFFKLLGVTVSLSSGYHAQTNGQTERKIQEVGRFLRTFCHGHQNSWNQFLGWAEYAQNSLWQPSTGLTPFQCVLGFQPPLFPWNGEPSDVPAVDHWFWESERVWDTAHHHLQRAVRRTNLVTDRRRIPGPTFTPGQKVWLSTRDIRLRLPSKKLSPRFVGPFTILEQVNP</sequence>
<dbReference type="Proteomes" id="UP001529510">
    <property type="component" value="Unassembled WGS sequence"/>
</dbReference>
<feature type="non-terminal residue" evidence="8">
    <location>
        <position position="577"/>
    </location>
</feature>
<keyword evidence="9" id="KW-1185">Reference proteome</keyword>
<dbReference type="AlphaFoldDB" id="A0ABD0PIC7"/>
<comment type="caution">
    <text evidence="8">The sequence shown here is derived from an EMBL/GenBank/DDBJ whole genome shotgun (WGS) entry which is preliminary data.</text>
</comment>
<keyword evidence="3" id="KW-0540">Nuclease</keyword>
<gene>
    <name evidence="8" type="ORF">M9458_029790</name>
</gene>
<evidence type="ECO:0000313" key="8">
    <source>
        <dbReference type="EMBL" id="KAL0173822.1"/>
    </source>
</evidence>
<dbReference type="InterPro" id="IPR043128">
    <property type="entry name" value="Rev_trsase/Diguanyl_cyclase"/>
</dbReference>
<name>A0ABD0PIC7_CIRMR</name>
<dbReference type="PANTHER" id="PTHR37984">
    <property type="entry name" value="PROTEIN CBG26694"/>
    <property type="match status" value="1"/>
</dbReference>
<dbReference type="Pfam" id="PF00665">
    <property type="entry name" value="rve"/>
    <property type="match status" value="1"/>
</dbReference>
<dbReference type="Pfam" id="PF24626">
    <property type="entry name" value="SH3_Tf2-1"/>
    <property type="match status" value="1"/>
</dbReference>
<dbReference type="InterPro" id="IPR056924">
    <property type="entry name" value="SH3_Tf2-1"/>
</dbReference>
<dbReference type="Gene3D" id="3.30.420.10">
    <property type="entry name" value="Ribonuclease H-like superfamily/Ribonuclease H"/>
    <property type="match status" value="1"/>
</dbReference>
<dbReference type="SUPFAM" id="SSF56672">
    <property type="entry name" value="DNA/RNA polymerases"/>
    <property type="match status" value="1"/>
</dbReference>
<protein>
    <recommendedName>
        <fullName evidence="7">Integrase catalytic domain-containing protein</fullName>
    </recommendedName>
</protein>
<reference evidence="8 9" key="1">
    <citation type="submission" date="2024-05" db="EMBL/GenBank/DDBJ databases">
        <title>Genome sequencing and assembly of Indian major carp, Cirrhinus mrigala (Hamilton, 1822).</title>
        <authorList>
            <person name="Mohindra V."/>
            <person name="Chowdhury L.M."/>
            <person name="Lal K."/>
            <person name="Jena J.K."/>
        </authorList>
    </citation>
    <scope>NUCLEOTIDE SEQUENCE [LARGE SCALE GENOMIC DNA]</scope>
    <source>
        <strain evidence="8">CM1030</strain>
        <tissue evidence="8">Blood</tissue>
    </source>
</reference>
<dbReference type="Gene3D" id="3.30.70.270">
    <property type="match status" value="1"/>
</dbReference>
<dbReference type="InterPro" id="IPR041373">
    <property type="entry name" value="RT_RNaseH"/>
</dbReference>
<dbReference type="InterPro" id="IPR036397">
    <property type="entry name" value="RNaseH_sf"/>
</dbReference>
<dbReference type="GO" id="GO:0003964">
    <property type="term" value="F:RNA-directed DNA polymerase activity"/>
    <property type="evidence" value="ECO:0007669"/>
    <property type="project" value="UniProtKB-KW"/>
</dbReference>
<dbReference type="GO" id="GO:0016787">
    <property type="term" value="F:hydrolase activity"/>
    <property type="evidence" value="ECO:0007669"/>
    <property type="project" value="UniProtKB-KW"/>
</dbReference>
<evidence type="ECO:0000256" key="5">
    <source>
        <dbReference type="ARBA" id="ARBA00022801"/>
    </source>
</evidence>
<dbReference type="InterPro" id="IPR012337">
    <property type="entry name" value="RNaseH-like_sf"/>
</dbReference>
<keyword evidence="5" id="KW-0378">Hydrolase</keyword>
<dbReference type="InterPro" id="IPR043502">
    <property type="entry name" value="DNA/RNA_pol_sf"/>
</dbReference>
<dbReference type="PANTHER" id="PTHR37984:SF15">
    <property type="entry name" value="INTEGRASE CATALYTIC DOMAIN-CONTAINING PROTEIN"/>
    <property type="match status" value="1"/>
</dbReference>
<evidence type="ECO:0000259" key="7">
    <source>
        <dbReference type="PROSITE" id="PS50994"/>
    </source>
</evidence>
<evidence type="ECO:0000256" key="6">
    <source>
        <dbReference type="ARBA" id="ARBA00022918"/>
    </source>
</evidence>
<keyword evidence="4" id="KW-0255">Endonuclease</keyword>
<accession>A0ABD0PIC7</accession>
<dbReference type="CDD" id="cd09274">
    <property type="entry name" value="RNase_HI_RT_Ty3"/>
    <property type="match status" value="1"/>
</dbReference>
<keyword evidence="1" id="KW-0808">Transferase</keyword>
<evidence type="ECO:0000313" key="9">
    <source>
        <dbReference type="Proteomes" id="UP001529510"/>
    </source>
</evidence>
<dbReference type="FunFam" id="3.30.70.270:FF:000020">
    <property type="entry name" value="Transposon Tf2-6 polyprotein-like Protein"/>
    <property type="match status" value="1"/>
</dbReference>
<keyword evidence="6" id="KW-0695">RNA-directed DNA polymerase</keyword>
<dbReference type="InterPro" id="IPR001584">
    <property type="entry name" value="Integrase_cat-core"/>
</dbReference>
<dbReference type="Pfam" id="PF17917">
    <property type="entry name" value="RT_RNaseH"/>
    <property type="match status" value="1"/>
</dbReference>
<dbReference type="GO" id="GO:0004519">
    <property type="term" value="F:endonuclease activity"/>
    <property type="evidence" value="ECO:0007669"/>
    <property type="project" value="UniProtKB-KW"/>
</dbReference>
<dbReference type="EMBL" id="JAMKFB020000015">
    <property type="protein sequence ID" value="KAL0173822.1"/>
    <property type="molecule type" value="Genomic_DNA"/>
</dbReference>
<organism evidence="8 9">
    <name type="scientific">Cirrhinus mrigala</name>
    <name type="common">Mrigala</name>
    <dbReference type="NCBI Taxonomy" id="683832"/>
    <lineage>
        <taxon>Eukaryota</taxon>
        <taxon>Metazoa</taxon>
        <taxon>Chordata</taxon>
        <taxon>Craniata</taxon>
        <taxon>Vertebrata</taxon>
        <taxon>Euteleostomi</taxon>
        <taxon>Actinopterygii</taxon>
        <taxon>Neopterygii</taxon>
        <taxon>Teleostei</taxon>
        <taxon>Ostariophysi</taxon>
        <taxon>Cypriniformes</taxon>
        <taxon>Cyprinidae</taxon>
        <taxon>Labeoninae</taxon>
        <taxon>Labeonini</taxon>
        <taxon>Cirrhinus</taxon>
    </lineage>
</organism>
<dbReference type="InterPro" id="IPR050951">
    <property type="entry name" value="Retrovirus_Pol_polyprotein"/>
</dbReference>
<proteinExistence type="predicted"/>